<comment type="caution">
    <text evidence="1">The sequence shown here is derived from an EMBL/GenBank/DDBJ whole genome shotgun (WGS) entry which is preliminary data.</text>
</comment>
<keyword evidence="2" id="KW-1185">Reference proteome</keyword>
<gene>
    <name evidence="1" type="ORF">F8M41_025945</name>
</gene>
<evidence type="ECO:0000313" key="2">
    <source>
        <dbReference type="Proteomes" id="UP000439903"/>
    </source>
</evidence>
<evidence type="ECO:0000313" key="1">
    <source>
        <dbReference type="EMBL" id="KAF0548437.1"/>
    </source>
</evidence>
<organism evidence="1 2">
    <name type="scientific">Gigaspora margarita</name>
    <dbReference type="NCBI Taxonomy" id="4874"/>
    <lineage>
        <taxon>Eukaryota</taxon>
        <taxon>Fungi</taxon>
        <taxon>Fungi incertae sedis</taxon>
        <taxon>Mucoromycota</taxon>
        <taxon>Glomeromycotina</taxon>
        <taxon>Glomeromycetes</taxon>
        <taxon>Diversisporales</taxon>
        <taxon>Gigasporaceae</taxon>
        <taxon>Gigaspora</taxon>
    </lineage>
</organism>
<accession>A0A8H4AZX9</accession>
<name>A0A8H4AZX9_GIGMA</name>
<dbReference type="EMBL" id="WTPW01000096">
    <property type="protein sequence ID" value="KAF0548437.1"/>
    <property type="molecule type" value="Genomic_DNA"/>
</dbReference>
<proteinExistence type="predicted"/>
<protein>
    <submittedName>
        <fullName evidence="1">Uncharacterized protein</fullName>
    </submittedName>
</protein>
<dbReference type="AlphaFoldDB" id="A0A8H4AZX9"/>
<reference evidence="1 2" key="1">
    <citation type="journal article" date="2019" name="Environ. Microbiol.">
        <title>At the nexus of three kingdoms: the genome of the mycorrhizal fungus Gigaspora margarita provides insights into plant, endobacterial and fungal interactions.</title>
        <authorList>
            <person name="Venice F."/>
            <person name="Ghignone S."/>
            <person name="Salvioli di Fossalunga A."/>
            <person name="Amselem J."/>
            <person name="Novero M."/>
            <person name="Xianan X."/>
            <person name="Sedzielewska Toro K."/>
            <person name="Morin E."/>
            <person name="Lipzen A."/>
            <person name="Grigoriev I.V."/>
            <person name="Henrissat B."/>
            <person name="Martin F.M."/>
            <person name="Bonfante P."/>
        </authorList>
    </citation>
    <scope>NUCLEOTIDE SEQUENCE [LARGE SCALE GENOMIC DNA]</scope>
    <source>
        <strain evidence="1 2">BEG34</strain>
    </source>
</reference>
<dbReference type="Proteomes" id="UP000439903">
    <property type="component" value="Unassembled WGS sequence"/>
</dbReference>
<sequence>MVRFSSVQVHKNTSKAFKYYQRLAKKGHTCETDDPYNAGWSCRKGSKLERLKKEEHRASRQEEKFLQIIKKIVSKMELEGFDQEKKEKVEDINMEPREIVDRQTLEFFLEIIKKYFYLMPSQNYSQRIQEEEAMYSEVNLPDSRTLVTAPKDLYRKEKEKGISKEP</sequence>